<dbReference type="PANTHER" id="PTHR12526">
    <property type="entry name" value="GLYCOSYLTRANSFERASE"/>
    <property type="match status" value="1"/>
</dbReference>
<protein>
    <submittedName>
        <fullName evidence="3">Glycosyltransferase involved in cell wall bisynthesis</fullName>
    </submittedName>
</protein>
<feature type="domain" description="Glycosyl transferase family 1" evidence="1">
    <location>
        <begin position="201"/>
        <end position="353"/>
    </location>
</feature>
<dbReference type="RefSeq" id="WP_074632684.1">
    <property type="nucleotide sequence ID" value="NZ_FNKY01000001.1"/>
</dbReference>
<name>A0ABY0TLQ9_9PROT</name>
<keyword evidence="4" id="KW-1185">Reference proteome</keyword>
<comment type="caution">
    <text evidence="3">The sequence shown here is derived from an EMBL/GenBank/DDBJ whole genome shotgun (WGS) entry which is preliminary data.</text>
</comment>
<proteinExistence type="predicted"/>
<sequence>MRVCFISHSAGRYGAELALVELLQGLLCLGVEVLVLIPKKGPLLDELERLNIEWRIVGYPVWMSRPRRLRSRVIRLLKTALMSIRVAWIIRKWNADVVYTNTVVIGVGALAARLLRRPHVWHSHESLKHNPSQKFDLGEQTTSYLLHRLSAAIIATSHSVKNDYKHLPDPDKIRVVYQSVTPCANAGSREPVQNRLFFQCVIIGSLHPWKGQDQAISALAQLTDRNINAHLLLVGDDGRRYRAQLVQQAKDLDMTRRLTFYGYAEDPLLLIRNADVVLVCSRWEAFGRVAIEAMLAGKPVIGSARGATTEIIQHGQTGLLYEWGNIEDLTEKIQFLHDNPEEARRIGHTAQQWAANRFTQNRYAQEILDILSEVAPNLSGTTMHHFSTGKVAVSGAAVSEIVENEPVASGMAEMETQVETSNRGAI</sequence>
<accession>A0ABY0TLQ9</accession>
<dbReference type="InterPro" id="IPR028098">
    <property type="entry name" value="Glyco_trans_4-like_N"/>
</dbReference>
<dbReference type="InterPro" id="IPR001296">
    <property type="entry name" value="Glyco_trans_1"/>
</dbReference>
<evidence type="ECO:0000313" key="4">
    <source>
        <dbReference type="Proteomes" id="UP000183471"/>
    </source>
</evidence>
<feature type="domain" description="Glycosyltransferase subfamily 4-like N-terminal" evidence="2">
    <location>
        <begin position="14"/>
        <end position="180"/>
    </location>
</feature>
<dbReference type="Pfam" id="PF13439">
    <property type="entry name" value="Glyco_transf_4"/>
    <property type="match status" value="1"/>
</dbReference>
<dbReference type="CDD" id="cd03801">
    <property type="entry name" value="GT4_PimA-like"/>
    <property type="match status" value="1"/>
</dbReference>
<dbReference type="Gene3D" id="3.40.50.2000">
    <property type="entry name" value="Glycogen Phosphorylase B"/>
    <property type="match status" value="2"/>
</dbReference>
<evidence type="ECO:0000259" key="2">
    <source>
        <dbReference type="Pfam" id="PF13439"/>
    </source>
</evidence>
<dbReference type="Pfam" id="PF00534">
    <property type="entry name" value="Glycos_transf_1"/>
    <property type="match status" value="1"/>
</dbReference>
<dbReference type="Proteomes" id="UP000183471">
    <property type="component" value="Unassembled WGS sequence"/>
</dbReference>
<evidence type="ECO:0000259" key="1">
    <source>
        <dbReference type="Pfam" id="PF00534"/>
    </source>
</evidence>
<gene>
    <name evidence="3" type="ORF">SAMN05216402_2350</name>
</gene>
<dbReference type="SUPFAM" id="SSF53756">
    <property type="entry name" value="UDP-Glycosyltransferase/glycogen phosphorylase"/>
    <property type="match status" value="1"/>
</dbReference>
<dbReference type="EMBL" id="FNKY01000001">
    <property type="protein sequence ID" value="SDQ80293.1"/>
    <property type="molecule type" value="Genomic_DNA"/>
</dbReference>
<organism evidence="3 4">
    <name type="scientific">Nitrosospira multiformis</name>
    <dbReference type="NCBI Taxonomy" id="1231"/>
    <lineage>
        <taxon>Bacteria</taxon>
        <taxon>Pseudomonadati</taxon>
        <taxon>Pseudomonadota</taxon>
        <taxon>Betaproteobacteria</taxon>
        <taxon>Nitrosomonadales</taxon>
        <taxon>Nitrosomonadaceae</taxon>
        <taxon>Nitrosospira</taxon>
    </lineage>
</organism>
<reference evidence="3 4" key="1">
    <citation type="submission" date="2016-10" db="EMBL/GenBank/DDBJ databases">
        <authorList>
            <person name="Varghese N."/>
            <person name="Submissions S."/>
        </authorList>
    </citation>
    <scope>NUCLEOTIDE SEQUENCE [LARGE SCALE GENOMIC DNA]</scope>
    <source>
        <strain evidence="3 4">Nl1</strain>
    </source>
</reference>
<evidence type="ECO:0000313" key="3">
    <source>
        <dbReference type="EMBL" id="SDQ80293.1"/>
    </source>
</evidence>